<keyword evidence="5" id="KW-1185">Reference proteome</keyword>
<dbReference type="GeneID" id="63775408"/>
<dbReference type="SUPFAM" id="SSF53474">
    <property type="entry name" value="alpha/beta-Hydrolases"/>
    <property type="match status" value="1"/>
</dbReference>
<feature type="domain" description="AB hydrolase-1" evidence="3">
    <location>
        <begin position="159"/>
        <end position="308"/>
    </location>
</feature>
<dbReference type="Pfam" id="PF00561">
    <property type="entry name" value="Abhydrolase_1"/>
    <property type="match status" value="1"/>
</dbReference>
<evidence type="ECO:0000313" key="5">
    <source>
        <dbReference type="Proteomes" id="UP000193689"/>
    </source>
</evidence>
<dbReference type="STRING" id="1141098.A0A1Y2EJR5"/>
<gene>
    <name evidence="4" type="ORF">BCR38DRAFT_418115</name>
</gene>
<accession>A0A1Y2EJR5</accession>
<dbReference type="RefSeq" id="XP_040721390.1">
    <property type="nucleotide sequence ID" value="XM_040859196.1"/>
</dbReference>
<evidence type="ECO:0000259" key="3">
    <source>
        <dbReference type="Pfam" id="PF00561"/>
    </source>
</evidence>
<sequence length="444" mass="49471">MATIHPFFKSPFFNFEYLRLLAMAPHEGAEIGESLEAAAKIKDLDPESWYSAFLDVGNKVEDIAKEAEQAGDRVGARRAYLRASNYLRAAQFMLNEGPIGQDRRVLLTIERAIADFRKGVQYRNGKTFFLKIPYENGLKLPGYLYLPENSRRIPGRKIPILLNSGGGDSTQEEIYFVNPAFGPEVGYAVVTFEGPGQGIVLRRHKLPMRPDWEVVTGAVLDHLFDFAKSHPELDLDLDHIAVTGASMGGYFALRAAADERIKACVSVDGFYSLASFVGGRMPGPLFRGFMNGWLSDGVFNAILRFLQRLDFQARWEFNHLKWATGTTTESDIMRSFTDYTLLNPDGTEYLASVKCPTLVTGAGASWLFDPATTTDKIYDCLTSLQSGLDKEKWIADDIIHGGLQAKVGAFGYSAQKTFQWLDARFGIEREPLDAESDLSVLIKI</sequence>
<evidence type="ECO:0000313" key="4">
    <source>
        <dbReference type="EMBL" id="ORY71798.1"/>
    </source>
</evidence>
<evidence type="ECO:0000256" key="1">
    <source>
        <dbReference type="ARBA" id="ARBA00022801"/>
    </source>
</evidence>
<organism evidence="4 5">
    <name type="scientific">Pseudomassariella vexata</name>
    <dbReference type="NCBI Taxonomy" id="1141098"/>
    <lineage>
        <taxon>Eukaryota</taxon>
        <taxon>Fungi</taxon>
        <taxon>Dikarya</taxon>
        <taxon>Ascomycota</taxon>
        <taxon>Pezizomycotina</taxon>
        <taxon>Sordariomycetes</taxon>
        <taxon>Xylariomycetidae</taxon>
        <taxon>Amphisphaeriales</taxon>
        <taxon>Pseudomassariaceae</taxon>
        <taxon>Pseudomassariella</taxon>
    </lineage>
</organism>
<dbReference type="PANTHER" id="PTHR22946:SF13">
    <property type="entry name" value="ALPHA_BETA HYDROLASE PSOB"/>
    <property type="match status" value="1"/>
</dbReference>
<dbReference type="InterPro" id="IPR050261">
    <property type="entry name" value="FrsA_esterase"/>
</dbReference>
<reference evidence="4 5" key="1">
    <citation type="submission" date="2016-07" db="EMBL/GenBank/DDBJ databases">
        <title>Pervasive Adenine N6-methylation of Active Genes in Fungi.</title>
        <authorList>
            <consortium name="DOE Joint Genome Institute"/>
            <person name="Mondo S.J."/>
            <person name="Dannebaum R.O."/>
            <person name="Kuo R.C."/>
            <person name="Labutti K."/>
            <person name="Haridas S."/>
            <person name="Kuo A."/>
            <person name="Salamov A."/>
            <person name="Ahrendt S.R."/>
            <person name="Lipzen A."/>
            <person name="Sullivan W."/>
            <person name="Andreopoulos W.B."/>
            <person name="Clum A."/>
            <person name="Lindquist E."/>
            <person name="Daum C."/>
            <person name="Ramamoorthy G.K."/>
            <person name="Gryganskyi A."/>
            <person name="Culley D."/>
            <person name="Magnuson J.K."/>
            <person name="James T.Y."/>
            <person name="O'Malley M.A."/>
            <person name="Stajich J.E."/>
            <person name="Spatafora J.W."/>
            <person name="Visel A."/>
            <person name="Grigoriev I.V."/>
        </authorList>
    </citation>
    <scope>NUCLEOTIDE SEQUENCE [LARGE SCALE GENOMIC DNA]</scope>
    <source>
        <strain evidence="4 5">CBS 129021</strain>
    </source>
</reference>
<name>A0A1Y2EJR5_9PEZI</name>
<keyword evidence="1 4" id="KW-0378">Hydrolase</keyword>
<dbReference type="PANTHER" id="PTHR22946">
    <property type="entry name" value="DIENELACTONE HYDROLASE DOMAIN-CONTAINING PROTEIN-RELATED"/>
    <property type="match status" value="1"/>
</dbReference>
<dbReference type="Gene3D" id="3.40.50.1820">
    <property type="entry name" value="alpha/beta hydrolase"/>
    <property type="match status" value="1"/>
</dbReference>
<dbReference type="InterPro" id="IPR000073">
    <property type="entry name" value="AB_hydrolase_1"/>
</dbReference>
<comment type="similarity">
    <text evidence="2">Belongs to the AB hydrolase superfamily. FUS2 hydrolase family.</text>
</comment>
<dbReference type="InterPro" id="IPR029058">
    <property type="entry name" value="AB_hydrolase_fold"/>
</dbReference>
<protein>
    <submittedName>
        <fullName evidence="4">Alpha/beta hydrolase</fullName>
    </submittedName>
</protein>
<dbReference type="InParanoid" id="A0A1Y2EJR5"/>
<evidence type="ECO:0000256" key="2">
    <source>
        <dbReference type="ARBA" id="ARBA00038115"/>
    </source>
</evidence>
<dbReference type="Proteomes" id="UP000193689">
    <property type="component" value="Unassembled WGS sequence"/>
</dbReference>
<dbReference type="AlphaFoldDB" id="A0A1Y2EJR5"/>
<dbReference type="OrthoDB" id="249703at2759"/>
<comment type="caution">
    <text evidence="4">The sequence shown here is derived from an EMBL/GenBank/DDBJ whole genome shotgun (WGS) entry which is preliminary data.</text>
</comment>
<dbReference type="EMBL" id="MCFJ01000001">
    <property type="protein sequence ID" value="ORY71798.1"/>
    <property type="molecule type" value="Genomic_DNA"/>
</dbReference>
<proteinExistence type="inferred from homology"/>
<dbReference type="GO" id="GO:0016787">
    <property type="term" value="F:hydrolase activity"/>
    <property type="evidence" value="ECO:0007669"/>
    <property type="project" value="UniProtKB-KW"/>
</dbReference>
<dbReference type="Gene3D" id="1.20.1440.110">
    <property type="entry name" value="acylaminoacyl peptidase"/>
    <property type="match status" value="1"/>
</dbReference>